<dbReference type="GO" id="GO:0001227">
    <property type="term" value="F:DNA-binding transcription repressor activity, RNA polymerase II-specific"/>
    <property type="evidence" value="ECO:0007669"/>
    <property type="project" value="TreeGrafter"/>
</dbReference>
<protein>
    <recommendedName>
        <fullName evidence="6">FOXP coiled-coil domain-containing protein</fullName>
    </recommendedName>
</protein>
<dbReference type="Gene3D" id="1.20.5.340">
    <property type="match status" value="1"/>
</dbReference>
<comment type="subcellular location">
    <subcellularLocation>
        <location evidence="1">Nucleus</location>
    </subcellularLocation>
</comment>
<evidence type="ECO:0000256" key="4">
    <source>
        <dbReference type="ARBA" id="ARBA00023242"/>
    </source>
</evidence>
<dbReference type="GO" id="GO:0000978">
    <property type="term" value="F:RNA polymerase II cis-regulatory region sequence-specific DNA binding"/>
    <property type="evidence" value="ECO:0007669"/>
    <property type="project" value="TreeGrafter"/>
</dbReference>
<dbReference type="GeneTree" id="ENSGT00940000155480"/>
<dbReference type="Pfam" id="PF16159">
    <property type="entry name" value="FOXP-CC"/>
    <property type="match status" value="1"/>
</dbReference>
<dbReference type="Ensembl" id="ENSPMAT00000005454.1">
    <property type="protein sequence ID" value="ENSPMAP00000005434.1"/>
    <property type="gene ID" value="ENSPMAG00000004937.1"/>
</dbReference>
<evidence type="ECO:0000259" key="6">
    <source>
        <dbReference type="Pfam" id="PF16159"/>
    </source>
</evidence>
<proteinExistence type="predicted"/>
<feature type="compositionally biased region" description="Polar residues" evidence="5">
    <location>
        <begin position="207"/>
        <end position="227"/>
    </location>
</feature>
<evidence type="ECO:0000256" key="2">
    <source>
        <dbReference type="ARBA" id="ARBA00023015"/>
    </source>
</evidence>
<evidence type="ECO:0000256" key="5">
    <source>
        <dbReference type="SAM" id="MobiDB-lite"/>
    </source>
</evidence>
<feature type="domain" description="FOXP coiled-coil" evidence="6">
    <location>
        <begin position="249"/>
        <end position="317"/>
    </location>
</feature>
<evidence type="ECO:0000313" key="7">
    <source>
        <dbReference type="Ensembl" id="ENSPMAP00000005434.1"/>
    </source>
</evidence>
<dbReference type="InterPro" id="IPR032354">
    <property type="entry name" value="FOXP-CC"/>
</dbReference>
<organism evidence="7">
    <name type="scientific">Petromyzon marinus</name>
    <name type="common">Sea lamprey</name>
    <dbReference type="NCBI Taxonomy" id="7757"/>
    <lineage>
        <taxon>Eukaryota</taxon>
        <taxon>Metazoa</taxon>
        <taxon>Chordata</taxon>
        <taxon>Craniata</taxon>
        <taxon>Vertebrata</taxon>
        <taxon>Cyclostomata</taxon>
        <taxon>Hyperoartia</taxon>
        <taxon>Petromyzontiformes</taxon>
        <taxon>Petromyzontidae</taxon>
        <taxon>Petromyzon</taxon>
    </lineage>
</organism>
<feature type="compositionally biased region" description="Basic and acidic residues" evidence="5">
    <location>
        <begin position="229"/>
        <end position="241"/>
    </location>
</feature>
<feature type="region of interest" description="Disordered" evidence="5">
    <location>
        <begin position="169"/>
        <end position="241"/>
    </location>
</feature>
<sequence>LQVPVSMAMMTPQVITSQQMQQLLQQQVLSPQQIQVLLQQQQQSVMLQQQMHQLETWVKNQSQHHQYIPIFIFSQRPPGGSAREPLHEGHQHDSSQTFYQQTLFNIPIMVISPFKDVINMQRQGLMQQALQRPGLPQDVGYLDGHTFPPTIRLTSLLPSDLQHLWKETSSLGSHSEEGPSLTKNGGGLDLSLSNPVAPPGALPLPRTSPTLTYPPLTNGQHTSTGSHIQRRERSDCSSSHEDFGRDHALYGHGVCKWPGCETVCEEFSQFLKHLNNEHALDDRSTAQCRVQMQVVHQLEIQLDKERERLQAMMAHLHMCPAEPKHPLQPVS</sequence>
<dbReference type="STRING" id="7757.ENSPMAP00000005434"/>
<evidence type="ECO:0000256" key="3">
    <source>
        <dbReference type="ARBA" id="ARBA00023163"/>
    </source>
</evidence>
<keyword evidence="3" id="KW-0804">Transcription</keyword>
<dbReference type="GO" id="GO:0005634">
    <property type="term" value="C:nucleus"/>
    <property type="evidence" value="ECO:0007669"/>
    <property type="project" value="UniProtKB-SubCell"/>
</dbReference>
<accession>S4RJQ1</accession>
<dbReference type="FunFam" id="1.20.5.340:FF:000005">
    <property type="entry name" value="Forkhead box P1, isoform CRA_f"/>
    <property type="match status" value="1"/>
</dbReference>
<evidence type="ECO:0000256" key="1">
    <source>
        <dbReference type="ARBA" id="ARBA00004123"/>
    </source>
</evidence>
<dbReference type="OMA" id="XVDEREY"/>
<name>S4RJQ1_PETMA</name>
<dbReference type="AlphaFoldDB" id="S4RJQ1"/>
<dbReference type="HOGENOM" id="CLU_019502_0_1_1"/>
<dbReference type="InterPro" id="IPR050998">
    <property type="entry name" value="FOXP"/>
</dbReference>
<reference evidence="7" key="1">
    <citation type="submission" date="2025-08" db="UniProtKB">
        <authorList>
            <consortium name="Ensembl"/>
        </authorList>
    </citation>
    <scope>IDENTIFICATION</scope>
</reference>
<dbReference type="PANTHER" id="PTHR45796">
    <property type="entry name" value="FORKHEAD BOX P, ISOFORM C"/>
    <property type="match status" value="1"/>
</dbReference>
<keyword evidence="4" id="KW-0539">Nucleus</keyword>
<keyword evidence="2" id="KW-0805">Transcription regulation</keyword>
<reference evidence="7" key="2">
    <citation type="submission" date="2025-09" db="UniProtKB">
        <authorList>
            <consortium name="Ensembl"/>
        </authorList>
    </citation>
    <scope>IDENTIFICATION</scope>
</reference>
<dbReference type="PANTHER" id="PTHR45796:SF4">
    <property type="entry name" value="FORKHEAD BOX P, ISOFORM C"/>
    <property type="match status" value="1"/>
</dbReference>